<keyword evidence="2" id="KW-0560">Oxidoreductase</keyword>
<evidence type="ECO:0000256" key="1">
    <source>
        <dbReference type="ARBA" id="ARBA00022723"/>
    </source>
</evidence>
<keyword evidence="3" id="KW-0408">Iron</keyword>
<reference evidence="5 6" key="1">
    <citation type="submission" date="2021-06" db="EMBL/GenBank/DDBJ databases">
        <title>Complete genome of Haloferula helveola possessing various polysaccharide degrading enzymes.</title>
        <authorList>
            <person name="Takami H."/>
            <person name="Huang C."/>
            <person name="Hamasaki K."/>
        </authorList>
    </citation>
    <scope>NUCLEOTIDE SEQUENCE [LARGE SCALE GENOMIC DNA]</scope>
    <source>
        <strain evidence="5 6">CN-1</strain>
    </source>
</reference>
<proteinExistence type="predicted"/>
<keyword evidence="1" id="KW-0479">Metal-binding</keyword>
<keyword evidence="4" id="KW-0472">Membrane</keyword>
<keyword evidence="6" id="KW-1185">Reference proteome</keyword>
<dbReference type="InterPro" id="IPR006311">
    <property type="entry name" value="TAT_signal"/>
</dbReference>
<dbReference type="Gene3D" id="2.60.120.10">
    <property type="entry name" value="Jelly Rolls"/>
    <property type="match status" value="1"/>
</dbReference>
<accession>A0ABN6H757</accession>
<name>A0ABN6H757_9BACT</name>
<dbReference type="InterPro" id="IPR014710">
    <property type="entry name" value="RmlC-like_jellyroll"/>
</dbReference>
<keyword evidence="4" id="KW-1133">Transmembrane helix</keyword>
<evidence type="ECO:0000256" key="2">
    <source>
        <dbReference type="ARBA" id="ARBA00023002"/>
    </source>
</evidence>
<dbReference type="PROSITE" id="PS51318">
    <property type="entry name" value="TAT"/>
    <property type="match status" value="1"/>
</dbReference>
<dbReference type="Proteomes" id="UP001374893">
    <property type="component" value="Chromosome"/>
</dbReference>
<gene>
    <name evidence="5" type="ORF">HAHE_29110</name>
</gene>
<dbReference type="RefSeq" id="WP_338685430.1">
    <property type="nucleotide sequence ID" value="NZ_AP024702.1"/>
</dbReference>
<dbReference type="InterPro" id="IPR011051">
    <property type="entry name" value="RmlC_Cupin_sf"/>
</dbReference>
<evidence type="ECO:0008006" key="7">
    <source>
        <dbReference type="Google" id="ProtNLM"/>
    </source>
</evidence>
<evidence type="ECO:0000313" key="6">
    <source>
        <dbReference type="Proteomes" id="UP001374893"/>
    </source>
</evidence>
<protein>
    <recommendedName>
        <fullName evidence="7">Cysteine dioxygenase type I</fullName>
    </recommendedName>
</protein>
<dbReference type="SUPFAM" id="SSF51182">
    <property type="entry name" value="RmlC-like cupins"/>
    <property type="match status" value="1"/>
</dbReference>
<dbReference type="Pfam" id="PF07847">
    <property type="entry name" value="PCO_ADO"/>
    <property type="match status" value="1"/>
</dbReference>
<dbReference type="EMBL" id="AP024702">
    <property type="protein sequence ID" value="BCX49003.1"/>
    <property type="molecule type" value="Genomic_DNA"/>
</dbReference>
<sequence>MDDYSRRDFIRTSLPGFLGLTMALPAITAFATRANAFQGRVAEDAPIHWDAFLEAIAKEAARQHLDDWNEQSYVERAAAIALRLDLKSPELAQAFEDAKQGIGNKRVDFDKLEKQQDFEISFVQFEKGEQIRHHDHPGMTGVLLCATGTIDVWNYDELDEKAGEGSLLLKQTAKAELTKANVSTLTSKERNIHRLQARSLTQLVDIFAPPYNKERVQKSRWFDVDTEPYKGRDGCFEAKAS</sequence>
<evidence type="ECO:0000256" key="3">
    <source>
        <dbReference type="ARBA" id="ARBA00023004"/>
    </source>
</evidence>
<evidence type="ECO:0000313" key="5">
    <source>
        <dbReference type="EMBL" id="BCX49003.1"/>
    </source>
</evidence>
<keyword evidence="4" id="KW-0812">Transmembrane</keyword>
<organism evidence="5 6">
    <name type="scientific">Haloferula helveola</name>
    <dbReference type="NCBI Taxonomy" id="490095"/>
    <lineage>
        <taxon>Bacteria</taxon>
        <taxon>Pseudomonadati</taxon>
        <taxon>Verrucomicrobiota</taxon>
        <taxon>Verrucomicrobiia</taxon>
        <taxon>Verrucomicrobiales</taxon>
        <taxon>Verrucomicrobiaceae</taxon>
        <taxon>Haloferula</taxon>
    </lineage>
</organism>
<dbReference type="InterPro" id="IPR012864">
    <property type="entry name" value="PCO/ADO"/>
</dbReference>
<feature type="transmembrane region" description="Helical" evidence="4">
    <location>
        <begin position="12"/>
        <end position="31"/>
    </location>
</feature>
<evidence type="ECO:0000256" key="4">
    <source>
        <dbReference type="SAM" id="Phobius"/>
    </source>
</evidence>